<evidence type="ECO:0000313" key="3">
    <source>
        <dbReference type="Proteomes" id="UP001054945"/>
    </source>
</evidence>
<evidence type="ECO:0000256" key="1">
    <source>
        <dbReference type="SAM" id="MobiDB-lite"/>
    </source>
</evidence>
<gene>
    <name evidence="2" type="ORF">CEXT_5851</name>
</gene>
<feature type="compositionally biased region" description="Polar residues" evidence="1">
    <location>
        <begin position="43"/>
        <end position="52"/>
    </location>
</feature>
<name>A0AAV4SWJ3_CAEEX</name>
<protein>
    <submittedName>
        <fullName evidence="2">Uncharacterized protein</fullName>
    </submittedName>
</protein>
<comment type="caution">
    <text evidence="2">The sequence shown here is derived from an EMBL/GenBank/DDBJ whole genome shotgun (WGS) entry which is preliminary data.</text>
</comment>
<dbReference type="Proteomes" id="UP001054945">
    <property type="component" value="Unassembled WGS sequence"/>
</dbReference>
<proteinExistence type="predicted"/>
<feature type="region of interest" description="Disordered" evidence="1">
    <location>
        <begin position="30"/>
        <end position="57"/>
    </location>
</feature>
<dbReference type="AlphaFoldDB" id="A0AAV4SWJ3"/>
<reference evidence="2 3" key="1">
    <citation type="submission" date="2021-06" db="EMBL/GenBank/DDBJ databases">
        <title>Caerostris extrusa draft genome.</title>
        <authorList>
            <person name="Kono N."/>
            <person name="Arakawa K."/>
        </authorList>
    </citation>
    <scope>NUCLEOTIDE SEQUENCE [LARGE SCALE GENOMIC DNA]</scope>
</reference>
<dbReference type="EMBL" id="BPLR01009982">
    <property type="protein sequence ID" value="GIY35958.1"/>
    <property type="molecule type" value="Genomic_DNA"/>
</dbReference>
<keyword evidence="3" id="KW-1185">Reference proteome</keyword>
<evidence type="ECO:0000313" key="2">
    <source>
        <dbReference type="EMBL" id="GIY35958.1"/>
    </source>
</evidence>
<sequence length="110" mass="11683">MMRGAIRKISCLATASDDERAIRKISCLATATEDDDDERSETGEFSQSPNQDRQGHRLVIRASSCRASVEGSETDCGSLLTLEGTAEGIQNSSLIASLSAIFSRDSPAAS</sequence>
<organism evidence="2 3">
    <name type="scientific">Caerostris extrusa</name>
    <name type="common">Bark spider</name>
    <name type="synonym">Caerostris bankana</name>
    <dbReference type="NCBI Taxonomy" id="172846"/>
    <lineage>
        <taxon>Eukaryota</taxon>
        <taxon>Metazoa</taxon>
        <taxon>Ecdysozoa</taxon>
        <taxon>Arthropoda</taxon>
        <taxon>Chelicerata</taxon>
        <taxon>Arachnida</taxon>
        <taxon>Araneae</taxon>
        <taxon>Araneomorphae</taxon>
        <taxon>Entelegynae</taxon>
        <taxon>Araneoidea</taxon>
        <taxon>Araneidae</taxon>
        <taxon>Caerostris</taxon>
    </lineage>
</organism>
<accession>A0AAV4SWJ3</accession>